<comment type="caution">
    <text evidence="4">The sequence shown here is derived from an EMBL/GenBank/DDBJ whole genome shotgun (WGS) entry which is preliminary data.</text>
</comment>
<dbReference type="Gene3D" id="3.10.350.10">
    <property type="entry name" value="LysM domain"/>
    <property type="match status" value="3"/>
</dbReference>
<protein>
    <submittedName>
        <fullName evidence="4">LysM peptidoglycan-binding domain-containing protein</fullName>
    </submittedName>
</protein>
<dbReference type="PROSITE" id="PS51782">
    <property type="entry name" value="LYSM"/>
    <property type="match status" value="3"/>
</dbReference>
<feature type="region of interest" description="Disordered" evidence="1">
    <location>
        <begin position="317"/>
        <end position="349"/>
    </location>
</feature>
<dbReference type="SMART" id="SM00257">
    <property type="entry name" value="LysM"/>
    <property type="match status" value="3"/>
</dbReference>
<evidence type="ECO:0000313" key="5">
    <source>
        <dbReference type="Proteomes" id="UP000541058"/>
    </source>
</evidence>
<feature type="chain" id="PRO_5031534050" evidence="2">
    <location>
        <begin position="28"/>
        <end position="406"/>
    </location>
</feature>
<feature type="compositionally biased region" description="Basic and acidic residues" evidence="1">
    <location>
        <begin position="317"/>
        <end position="348"/>
    </location>
</feature>
<feature type="compositionally biased region" description="Basic and acidic residues" evidence="1">
    <location>
        <begin position="229"/>
        <end position="260"/>
    </location>
</feature>
<keyword evidence="2" id="KW-0732">Signal</keyword>
<feature type="non-terminal residue" evidence="4">
    <location>
        <position position="406"/>
    </location>
</feature>
<evidence type="ECO:0000259" key="3">
    <source>
        <dbReference type="PROSITE" id="PS51782"/>
    </source>
</evidence>
<organism evidence="4 5">
    <name type="scientific">Globicatella sulfidifaciens</name>
    <dbReference type="NCBI Taxonomy" id="136093"/>
    <lineage>
        <taxon>Bacteria</taxon>
        <taxon>Bacillati</taxon>
        <taxon>Bacillota</taxon>
        <taxon>Bacilli</taxon>
        <taxon>Lactobacillales</taxon>
        <taxon>Aerococcaceae</taxon>
        <taxon>Globicatella</taxon>
    </lineage>
</organism>
<dbReference type="Proteomes" id="UP000541058">
    <property type="component" value="Unassembled WGS sequence"/>
</dbReference>
<name>A0A7X8GZM4_9LACT</name>
<dbReference type="PANTHER" id="PTHR33734:SF22">
    <property type="entry name" value="MEMBRANE-BOUND LYTIC MUREIN TRANSGLYCOSYLASE D"/>
    <property type="match status" value="1"/>
</dbReference>
<dbReference type="SUPFAM" id="SSF54106">
    <property type="entry name" value="LysM domain"/>
    <property type="match status" value="3"/>
</dbReference>
<feature type="region of interest" description="Disordered" evidence="1">
    <location>
        <begin position="225"/>
        <end position="260"/>
    </location>
</feature>
<evidence type="ECO:0000313" key="4">
    <source>
        <dbReference type="EMBL" id="NLJ17964.1"/>
    </source>
</evidence>
<proteinExistence type="predicted"/>
<sequence length="406" mass="45383">MKKRKGQWIAVGVMALTSLTLVQNVQAEEQASEVMDGETTIVEDAPRLEALQEGVVEHSIEFENDILEDATTDAKSEVTTLMDESKELLTEVAPLKEQTESTDKSDDINITTDESNIEKIVEPETTQAQPLDAVSTEVDDQTEEDSNKKADVIAVPTKTLGDTKLVPKPVVNPISEVKKHRITYGDTLWSIAKRYNVTLNNLRQWNKITGNLIIPNQQIIVGKVAPKSPVEETKPKEETKPTEKNEPTKETKPADQKTTTEIKQYTIVRGDTLNKIARAHGVSVAQLRQWNNISGHLIYPNQKIIVNKVVVTKPVEETKPTKPKEETKPTEKNEPTKETKPTDQKTTTEIKQYTIVRGDTLNKIAKAHGVSVAQLRQWNNISGHLIYPNQKIIVNKVVVTKPVEET</sequence>
<gene>
    <name evidence="4" type="ORF">GX355_03805</name>
</gene>
<reference evidence="4 5" key="1">
    <citation type="journal article" date="2020" name="Biotechnol. Biofuels">
        <title>New insights from the biogas microbiome by comprehensive genome-resolved metagenomics of nearly 1600 species originating from multiple anaerobic digesters.</title>
        <authorList>
            <person name="Campanaro S."/>
            <person name="Treu L."/>
            <person name="Rodriguez-R L.M."/>
            <person name="Kovalovszki A."/>
            <person name="Ziels R.M."/>
            <person name="Maus I."/>
            <person name="Zhu X."/>
            <person name="Kougias P.G."/>
            <person name="Basile A."/>
            <person name="Luo G."/>
            <person name="Schluter A."/>
            <person name="Konstantinidis K.T."/>
            <person name="Angelidaki I."/>
        </authorList>
    </citation>
    <scope>NUCLEOTIDE SEQUENCE [LARGE SCALE GENOMIC DNA]</scope>
    <source>
        <strain evidence="4">AS23ysBPME_34</strain>
    </source>
</reference>
<dbReference type="PANTHER" id="PTHR33734">
    <property type="entry name" value="LYSM DOMAIN-CONTAINING GPI-ANCHORED PROTEIN 2"/>
    <property type="match status" value="1"/>
</dbReference>
<feature type="signal peptide" evidence="2">
    <location>
        <begin position="1"/>
        <end position="27"/>
    </location>
</feature>
<feature type="domain" description="LysM" evidence="3">
    <location>
        <begin position="263"/>
        <end position="306"/>
    </location>
</feature>
<dbReference type="InterPro" id="IPR018392">
    <property type="entry name" value="LysM"/>
</dbReference>
<dbReference type="GO" id="GO:0008932">
    <property type="term" value="F:lytic endotransglycosylase activity"/>
    <property type="evidence" value="ECO:0007669"/>
    <property type="project" value="TreeGrafter"/>
</dbReference>
<feature type="domain" description="LysM" evidence="3">
    <location>
        <begin position="351"/>
        <end position="394"/>
    </location>
</feature>
<dbReference type="EMBL" id="JAAYSM010000122">
    <property type="protein sequence ID" value="NLJ17964.1"/>
    <property type="molecule type" value="Genomic_DNA"/>
</dbReference>
<dbReference type="RefSeq" id="WP_276647267.1">
    <property type="nucleotide sequence ID" value="NZ_JAAYSM010000122.1"/>
</dbReference>
<dbReference type="Pfam" id="PF01476">
    <property type="entry name" value="LysM"/>
    <property type="match status" value="3"/>
</dbReference>
<dbReference type="CDD" id="cd00118">
    <property type="entry name" value="LysM"/>
    <property type="match status" value="3"/>
</dbReference>
<dbReference type="InterPro" id="IPR036779">
    <property type="entry name" value="LysM_dom_sf"/>
</dbReference>
<evidence type="ECO:0000256" key="1">
    <source>
        <dbReference type="SAM" id="MobiDB-lite"/>
    </source>
</evidence>
<dbReference type="AlphaFoldDB" id="A0A7X8GZM4"/>
<feature type="domain" description="LysM" evidence="3">
    <location>
        <begin position="178"/>
        <end position="221"/>
    </location>
</feature>
<accession>A0A7X8GZM4</accession>
<evidence type="ECO:0000256" key="2">
    <source>
        <dbReference type="SAM" id="SignalP"/>
    </source>
</evidence>